<name>A0AAE0YPN8_9GAST</name>
<proteinExistence type="predicted"/>
<reference evidence="1" key="1">
    <citation type="journal article" date="2023" name="G3 (Bethesda)">
        <title>A reference genome for the long-term kleptoplast-retaining sea slug Elysia crispata morphotype clarki.</title>
        <authorList>
            <person name="Eastman K.E."/>
            <person name="Pendleton A.L."/>
            <person name="Shaikh M.A."/>
            <person name="Suttiyut T."/>
            <person name="Ogas R."/>
            <person name="Tomko P."/>
            <person name="Gavelis G."/>
            <person name="Widhalm J.R."/>
            <person name="Wisecaver J.H."/>
        </authorList>
    </citation>
    <scope>NUCLEOTIDE SEQUENCE</scope>
    <source>
        <strain evidence="1">ECLA1</strain>
    </source>
</reference>
<comment type="caution">
    <text evidence="1">The sequence shown here is derived from an EMBL/GenBank/DDBJ whole genome shotgun (WGS) entry which is preliminary data.</text>
</comment>
<protein>
    <submittedName>
        <fullName evidence="1">Uncharacterized protein</fullName>
    </submittedName>
</protein>
<gene>
    <name evidence="1" type="ORF">RRG08_024465</name>
</gene>
<evidence type="ECO:0000313" key="1">
    <source>
        <dbReference type="EMBL" id="KAK3753191.1"/>
    </source>
</evidence>
<organism evidence="1 2">
    <name type="scientific">Elysia crispata</name>
    <name type="common">lettuce slug</name>
    <dbReference type="NCBI Taxonomy" id="231223"/>
    <lineage>
        <taxon>Eukaryota</taxon>
        <taxon>Metazoa</taxon>
        <taxon>Spiralia</taxon>
        <taxon>Lophotrochozoa</taxon>
        <taxon>Mollusca</taxon>
        <taxon>Gastropoda</taxon>
        <taxon>Heterobranchia</taxon>
        <taxon>Euthyneura</taxon>
        <taxon>Panpulmonata</taxon>
        <taxon>Sacoglossa</taxon>
        <taxon>Placobranchoidea</taxon>
        <taxon>Plakobranchidae</taxon>
        <taxon>Elysia</taxon>
    </lineage>
</organism>
<keyword evidence="2" id="KW-1185">Reference proteome</keyword>
<dbReference type="AlphaFoldDB" id="A0AAE0YPN8"/>
<dbReference type="Proteomes" id="UP001283361">
    <property type="component" value="Unassembled WGS sequence"/>
</dbReference>
<evidence type="ECO:0000313" key="2">
    <source>
        <dbReference type="Proteomes" id="UP001283361"/>
    </source>
</evidence>
<accession>A0AAE0YPN8</accession>
<dbReference type="EMBL" id="JAWDGP010005718">
    <property type="protein sequence ID" value="KAK3753191.1"/>
    <property type="molecule type" value="Genomic_DNA"/>
</dbReference>
<sequence>MDGWVCLPPACDDQPVISDTTGLTEHPVSSSRSSLCHLTPGPVLWTDRAAYPVDSGLKLLGLERGQNTTRQTPAALFCSMWTAYIMSRRREPQAIYNISEMHARRQAFGPATRVLMICEQSPAIVQNLRTF</sequence>